<dbReference type="AlphaFoldDB" id="A0A0C9REF6"/>
<accession>A0A0C9REF6</accession>
<dbReference type="Pfam" id="PF00035">
    <property type="entry name" value="dsrm"/>
    <property type="match status" value="2"/>
</dbReference>
<dbReference type="GO" id="GO:0030422">
    <property type="term" value="P:siRNA processing"/>
    <property type="evidence" value="ECO:0007669"/>
    <property type="project" value="TreeGrafter"/>
</dbReference>
<dbReference type="GO" id="GO:0003725">
    <property type="term" value="F:double-stranded RNA binding"/>
    <property type="evidence" value="ECO:0007669"/>
    <property type="project" value="TreeGrafter"/>
</dbReference>
<dbReference type="GO" id="GO:0070920">
    <property type="term" value="P:regulation of regulatory ncRNA processing"/>
    <property type="evidence" value="ECO:0007669"/>
    <property type="project" value="TreeGrafter"/>
</dbReference>
<dbReference type="SUPFAM" id="SSF54768">
    <property type="entry name" value="dsRNA-binding domain-like"/>
    <property type="match status" value="2"/>
</dbReference>
<dbReference type="PANTHER" id="PTHR46205:SF4">
    <property type="entry name" value="LD06392P"/>
    <property type="match status" value="1"/>
</dbReference>
<evidence type="ECO:0000256" key="2">
    <source>
        <dbReference type="PROSITE-ProRule" id="PRU00266"/>
    </source>
</evidence>
<dbReference type="GO" id="GO:0016442">
    <property type="term" value="C:RISC complex"/>
    <property type="evidence" value="ECO:0007669"/>
    <property type="project" value="TreeGrafter"/>
</dbReference>
<dbReference type="GO" id="GO:0035197">
    <property type="term" value="F:siRNA binding"/>
    <property type="evidence" value="ECO:0007669"/>
    <property type="project" value="TreeGrafter"/>
</dbReference>
<protein>
    <submittedName>
        <fullName evidence="4">Prkra_2 protein</fullName>
    </submittedName>
</protein>
<evidence type="ECO:0000313" key="4">
    <source>
        <dbReference type="EMBL" id="JAG81314.1"/>
    </source>
</evidence>
<dbReference type="CDD" id="cd00048">
    <property type="entry name" value="DSRM_SF"/>
    <property type="match status" value="1"/>
</dbReference>
<dbReference type="EMBL" id="GBYB01011547">
    <property type="protein sequence ID" value="JAG81314.1"/>
    <property type="molecule type" value="Transcribed_RNA"/>
</dbReference>
<organism evidence="4">
    <name type="scientific">Fopius arisanus</name>
    <dbReference type="NCBI Taxonomy" id="64838"/>
    <lineage>
        <taxon>Eukaryota</taxon>
        <taxon>Metazoa</taxon>
        <taxon>Ecdysozoa</taxon>
        <taxon>Arthropoda</taxon>
        <taxon>Hexapoda</taxon>
        <taxon>Insecta</taxon>
        <taxon>Pterygota</taxon>
        <taxon>Neoptera</taxon>
        <taxon>Endopterygota</taxon>
        <taxon>Hymenoptera</taxon>
        <taxon>Apocrita</taxon>
        <taxon>Ichneumonoidea</taxon>
        <taxon>Braconidae</taxon>
        <taxon>Opiinae</taxon>
        <taxon>Fopius</taxon>
    </lineage>
</organism>
<dbReference type="PROSITE" id="PS50137">
    <property type="entry name" value="DS_RBD"/>
    <property type="match status" value="2"/>
</dbReference>
<gene>
    <name evidence="4" type="primary">Prkra_2</name>
    <name evidence="4" type="ORF">g.2647</name>
</gene>
<feature type="domain" description="DRBM" evidence="3">
    <location>
        <begin position="5"/>
        <end position="69"/>
    </location>
</feature>
<feature type="domain" description="DRBM" evidence="3">
    <location>
        <begin position="87"/>
        <end position="155"/>
    </location>
</feature>
<reference evidence="4" key="1">
    <citation type="submission" date="2015-01" db="EMBL/GenBank/DDBJ databases">
        <title>Transcriptome Assembly of Fopius arisanus.</title>
        <authorList>
            <person name="Geib S."/>
        </authorList>
    </citation>
    <scope>NUCLEOTIDE SEQUENCE</scope>
</reference>
<dbReference type="GO" id="GO:0005737">
    <property type="term" value="C:cytoplasm"/>
    <property type="evidence" value="ECO:0007669"/>
    <property type="project" value="TreeGrafter"/>
</dbReference>
<dbReference type="InterPro" id="IPR014720">
    <property type="entry name" value="dsRBD_dom"/>
</dbReference>
<keyword evidence="1 2" id="KW-0694">RNA-binding</keyword>
<evidence type="ECO:0000256" key="1">
    <source>
        <dbReference type="ARBA" id="ARBA00022884"/>
    </source>
</evidence>
<dbReference type="GO" id="GO:0070578">
    <property type="term" value="C:RISC-loading complex"/>
    <property type="evidence" value="ECO:0007669"/>
    <property type="project" value="TreeGrafter"/>
</dbReference>
<name>A0A0C9REF6_9HYME</name>
<sequence length="292" mass="32936">MVGKSSVSVLQEYCAKNKVPPPTYEYLDEDDGSFCCKIEFMETEAVGIGRSKRDAKHNAAAVIIKKLRLADASQLADDGAASIPPIDMVVQLRDYCVQQSMPLPTFEIVQQAGTPDAPEFTALCTIASIRRYGVSEKKKDARQKAAYEMLLAVVDDVNKLEQNMQIATLQNAQEDIESERYKKFKTYRELTESGTGDIRGVLICDRHNYFKKFYPELKEAANKILRSSYDSVQDQALDVLESLKITPKISQMPSIKAEPMLFIELNCEYDVVFAGPTYKVYEDIIAYFKVML</sequence>
<dbReference type="GO" id="GO:0005634">
    <property type="term" value="C:nucleus"/>
    <property type="evidence" value="ECO:0007669"/>
    <property type="project" value="TreeGrafter"/>
</dbReference>
<dbReference type="PANTHER" id="PTHR46205">
    <property type="entry name" value="LOQUACIOUS, ISOFORM B"/>
    <property type="match status" value="1"/>
</dbReference>
<dbReference type="Gene3D" id="3.30.160.20">
    <property type="match status" value="2"/>
</dbReference>
<dbReference type="SMART" id="SM00358">
    <property type="entry name" value="DSRM"/>
    <property type="match status" value="2"/>
</dbReference>
<dbReference type="InterPro" id="IPR051247">
    <property type="entry name" value="RLC_Component"/>
</dbReference>
<evidence type="ECO:0000259" key="3">
    <source>
        <dbReference type="PROSITE" id="PS50137"/>
    </source>
</evidence>
<proteinExistence type="predicted"/>